<evidence type="ECO:0000313" key="3">
    <source>
        <dbReference type="Proteomes" id="UP000531916"/>
    </source>
</evidence>
<comment type="caution">
    <text evidence="2">The sequence shown here is derived from an EMBL/GenBank/DDBJ whole genome shotgun (WGS) entry which is preliminary data.</text>
</comment>
<evidence type="ECO:0000256" key="1">
    <source>
        <dbReference type="SAM" id="MobiDB-lite"/>
    </source>
</evidence>
<proteinExistence type="predicted"/>
<sequence length="166" mass="18269">MHYRCLLLPLLVVLSGCTTTPRTPDTPAASFVSTLITEHAEKIRALQKDSLSQPTPSPRPASSSSAHTAQRHLPGVTLVGKRPPLLPLTQQRGRQVPLTTALKRILPPGWQPHMMPGVASRLPVSWTGNDQWPYVLQKIAREHQLKMTIDFDRHTVTVSPAGSDLL</sequence>
<dbReference type="EMBL" id="AASEPP010000064">
    <property type="protein sequence ID" value="EFC2248957.1"/>
    <property type="molecule type" value="Genomic_DNA"/>
</dbReference>
<evidence type="ECO:0000313" key="2">
    <source>
        <dbReference type="EMBL" id="EFC2248957.1"/>
    </source>
</evidence>
<accession>A0A8S7IBD5</accession>
<dbReference type="Proteomes" id="UP000531916">
    <property type="component" value="Unassembled WGS sequence"/>
</dbReference>
<name>A0A8S7IBD5_ECOLX</name>
<gene>
    <name evidence="2" type="ORF">E5H86_24825</name>
</gene>
<dbReference type="AlphaFoldDB" id="A0A8S7IBD5"/>
<dbReference type="PROSITE" id="PS51257">
    <property type="entry name" value="PROKAR_LIPOPROTEIN"/>
    <property type="match status" value="1"/>
</dbReference>
<organism evidence="2 3">
    <name type="scientific">Escherichia coli</name>
    <dbReference type="NCBI Taxonomy" id="562"/>
    <lineage>
        <taxon>Bacteria</taxon>
        <taxon>Pseudomonadati</taxon>
        <taxon>Pseudomonadota</taxon>
        <taxon>Gammaproteobacteria</taxon>
        <taxon>Enterobacterales</taxon>
        <taxon>Enterobacteriaceae</taxon>
        <taxon>Escherichia</taxon>
    </lineage>
</organism>
<feature type="region of interest" description="Disordered" evidence="1">
    <location>
        <begin position="48"/>
        <end position="69"/>
    </location>
</feature>
<reference evidence="2 3" key="1">
    <citation type="submission" date="2019-04" db="EMBL/GenBank/DDBJ databases">
        <authorList>
            <consortium name="NARMS: The National Antimicrobial Resistance Monitoring System"/>
        </authorList>
    </citation>
    <scope>NUCLEOTIDE SEQUENCE [LARGE SCALE GENOMIC DNA]</scope>
    <source>
        <strain evidence="2 3">FSIS11919500</strain>
    </source>
</reference>
<protein>
    <submittedName>
        <fullName evidence="2">Uncharacterized protein</fullName>
    </submittedName>
</protein>